<name>A0A2M7J9P0_9BACT</name>
<dbReference type="AlphaFoldDB" id="A0A2M7J9P0"/>
<comment type="caution">
    <text evidence="7">The sequence shown here is derived from an EMBL/GenBank/DDBJ whole genome shotgun (WGS) entry which is preliminary data.</text>
</comment>
<evidence type="ECO:0000256" key="2">
    <source>
        <dbReference type="ARBA" id="ARBA00022475"/>
    </source>
</evidence>
<evidence type="ECO:0000313" key="7">
    <source>
        <dbReference type="EMBL" id="PIX16120.1"/>
    </source>
</evidence>
<protein>
    <submittedName>
        <fullName evidence="7">Uncharacterized protein</fullName>
    </submittedName>
</protein>
<sequence length="404" mass="46865">SALIFNVLTGLIGSLLLFIFSRQFSMIFFKTDIYTYYFQLSFITLIFEACLSTPLAYLRVKEVSILYVIISTLRMFLGLVLNIYFIVFLHLGILGVLYSGVVVGVVSSAYLIYYTIREVGIPFSYSKLKEMFLFGVPLIPADLGMYLLNYLDRFFLNKFCSLRIVGIYALGAKFGMMVNTLIGQPFTMIWVAFRFKISGRDDAKEIYARILTYFEFVLIFLTLWMILLIKDILIIVAGKEFFEAYKIVPLIAVSCLFFGANYVLRIGLYLEKKTKWVPITVWGPIIVTVILSWIIIPKYGMTGAGILKILSYSSMAATAWFVSQMFYPISYEFKRILKMVLAAILIYLVSLFFPEMSIWFSLIVKSLLSITFPILLYFFNFYDEKEKEKVKELWFKYEEKCIVR</sequence>
<dbReference type="GO" id="GO:0005886">
    <property type="term" value="C:plasma membrane"/>
    <property type="evidence" value="ECO:0007669"/>
    <property type="project" value="UniProtKB-SubCell"/>
</dbReference>
<feature type="transmembrane region" description="Helical" evidence="6">
    <location>
        <begin position="65"/>
        <end position="87"/>
    </location>
</feature>
<evidence type="ECO:0000256" key="4">
    <source>
        <dbReference type="ARBA" id="ARBA00022989"/>
    </source>
</evidence>
<evidence type="ECO:0000256" key="1">
    <source>
        <dbReference type="ARBA" id="ARBA00004651"/>
    </source>
</evidence>
<accession>A0A2M7J9P0</accession>
<gene>
    <name evidence="7" type="ORF">COZ71_08485</name>
</gene>
<evidence type="ECO:0000313" key="8">
    <source>
        <dbReference type="Proteomes" id="UP000229297"/>
    </source>
</evidence>
<organism evidence="7 8">
    <name type="scientific">Candidatus Desantisbacteria bacterium CG_4_8_14_3_um_filter_40_12</name>
    <dbReference type="NCBI Taxonomy" id="1974545"/>
    <lineage>
        <taxon>Bacteria</taxon>
        <taxon>Candidatus Desantisiibacteriota</taxon>
    </lineage>
</organism>
<feature type="transmembrane region" description="Helical" evidence="6">
    <location>
        <begin position="7"/>
        <end position="24"/>
    </location>
</feature>
<comment type="subcellular location">
    <subcellularLocation>
        <location evidence="1">Cell membrane</location>
        <topology evidence="1">Multi-pass membrane protein</topology>
    </subcellularLocation>
</comment>
<feature type="transmembrane region" description="Helical" evidence="6">
    <location>
        <begin position="276"/>
        <end position="296"/>
    </location>
</feature>
<proteinExistence type="predicted"/>
<feature type="transmembrane region" description="Helical" evidence="6">
    <location>
        <begin position="302"/>
        <end position="323"/>
    </location>
</feature>
<dbReference type="PANTHER" id="PTHR30250">
    <property type="entry name" value="PST FAMILY PREDICTED COLANIC ACID TRANSPORTER"/>
    <property type="match status" value="1"/>
</dbReference>
<feature type="transmembrane region" description="Helical" evidence="6">
    <location>
        <begin position="213"/>
        <end position="238"/>
    </location>
</feature>
<reference evidence="8" key="1">
    <citation type="submission" date="2017-09" db="EMBL/GenBank/DDBJ databases">
        <title>Depth-based differentiation of microbial function through sediment-hosted aquifers and enrichment of novel symbionts in the deep terrestrial subsurface.</title>
        <authorList>
            <person name="Probst A.J."/>
            <person name="Ladd B."/>
            <person name="Jarett J.K."/>
            <person name="Geller-Mcgrath D.E."/>
            <person name="Sieber C.M.K."/>
            <person name="Emerson J.B."/>
            <person name="Anantharaman K."/>
            <person name="Thomas B.C."/>
            <person name="Malmstrom R."/>
            <person name="Stieglmeier M."/>
            <person name="Klingl A."/>
            <person name="Woyke T."/>
            <person name="Ryan C.M."/>
            <person name="Banfield J.F."/>
        </authorList>
    </citation>
    <scope>NUCLEOTIDE SEQUENCE [LARGE SCALE GENOMIC DNA]</scope>
</reference>
<dbReference type="EMBL" id="PFIC01000237">
    <property type="protein sequence ID" value="PIX16120.1"/>
    <property type="molecule type" value="Genomic_DNA"/>
</dbReference>
<evidence type="ECO:0000256" key="5">
    <source>
        <dbReference type="ARBA" id="ARBA00023136"/>
    </source>
</evidence>
<feature type="transmembrane region" description="Helical" evidence="6">
    <location>
        <begin position="167"/>
        <end position="193"/>
    </location>
</feature>
<dbReference type="PANTHER" id="PTHR30250:SF11">
    <property type="entry name" value="O-ANTIGEN TRANSPORTER-RELATED"/>
    <property type="match status" value="1"/>
</dbReference>
<evidence type="ECO:0000256" key="6">
    <source>
        <dbReference type="SAM" id="Phobius"/>
    </source>
</evidence>
<keyword evidence="5 6" id="KW-0472">Membrane</keyword>
<dbReference type="Proteomes" id="UP000229297">
    <property type="component" value="Unassembled WGS sequence"/>
</dbReference>
<keyword evidence="4 6" id="KW-1133">Transmembrane helix</keyword>
<dbReference type="Pfam" id="PF13440">
    <property type="entry name" value="Polysacc_synt_3"/>
    <property type="match status" value="1"/>
</dbReference>
<feature type="transmembrane region" description="Helical" evidence="6">
    <location>
        <begin position="128"/>
        <end position="147"/>
    </location>
</feature>
<keyword evidence="2" id="KW-1003">Cell membrane</keyword>
<dbReference type="InterPro" id="IPR050833">
    <property type="entry name" value="Poly_Biosynth_Transport"/>
</dbReference>
<feature type="transmembrane region" description="Helical" evidence="6">
    <location>
        <begin position="93"/>
        <end position="116"/>
    </location>
</feature>
<feature type="non-terminal residue" evidence="7">
    <location>
        <position position="1"/>
    </location>
</feature>
<feature type="transmembrane region" description="Helical" evidence="6">
    <location>
        <begin position="335"/>
        <end position="353"/>
    </location>
</feature>
<evidence type="ECO:0000256" key="3">
    <source>
        <dbReference type="ARBA" id="ARBA00022692"/>
    </source>
</evidence>
<keyword evidence="3 6" id="KW-0812">Transmembrane</keyword>
<feature type="transmembrane region" description="Helical" evidence="6">
    <location>
        <begin position="359"/>
        <end position="379"/>
    </location>
</feature>
<feature type="transmembrane region" description="Helical" evidence="6">
    <location>
        <begin position="36"/>
        <end position="58"/>
    </location>
</feature>
<feature type="transmembrane region" description="Helical" evidence="6">
    <location>
        <begin position="244"/>
        <end position="264"/>
    </location>
</feature>